<sequence>MSGSVWSYSVCEATNLVLNWEKCHFMVLEGIVLGHKISKVTMEVDRAEIETISKLPPPTLVKAIRSFLGHEGSYRRLIKYYSKIARPMTQLLEKDAHFVFTNTILNGFNVLKHELTRAPIMAAPTSRLPFQLMCDASDYVLGAMLAQRRKNHFQPIYYARKTMTNAQENYTTIEKELLAVVSFDKFRSYLVLQTIVYTDHAALKYLFAKQDAKPRLIRWILLL</sequence>
<gene>
    <name evidence="8" type="ORF">Tci_052978</name>
</gene>
<reference evidence="8" key="1">
    <citation type="journal article" date="2019" name="Sci. Rep.">
        <title>Draft genome of Tanacetum cinerariifolium, the natural source of mosquito coil.</title>
        <authorList>
            <person name="Yamashiro T."/>
            <person name="Shiraishi A."/>
            <person name="Satake H."/>
            <person name="Nakayama K."/>
        </authorList>
    </citation>
    <scope>NUCLEOTIDE SEQUENCE</scope>
</reference>
<dbReference type="PANTHER" id="PTHR34072:SF44">
    <property type="entry name" value="RNA-DIRECTED DNA POLYMERASE"/>
    <property type="match status" value="1"/>
</dbReference>
<dbReference type="FunFam" id="3.30.70.270:FF:000020">
    <property type="entry name" value="Transposon Tf2-6 polyprotein-like Protein"/>
    <property type="match status" value="1"/>
</dbReference>
<dbReference type="SUPFAM" id="SSF56672">
    <property type="entry name" value="DNA/RNA polymerases"/>
    <property type="match status" value="1"/>
</dbReference>
<keyword evidence="2" id="KW-0548">Nucleotidyltransferase</keyword>
<evidence type="ECO:0000256" key="2">
    <source>
        <dbReference type="ARBA" id="ARBA00022695"/>
    </source>
</evidence>
<dbReference type="GO" id="GO:0016787">
    <property type="term" value="F:hydrolase activity"/>
    <property type="evidence" value="ECO:0007669"/>
    <property type="project" value="UniProtKB-KW"/>
</dbReference>
<organism evidence="8">
    <name type="scientific">Tanacetum cinerariifolium</name>
    <name type="common">Dalmatian daisy</name>
    <name type="synonym">Chrysanthemum cinerariifolium</name>
    <dbReference type="NCBI Taxonomy" id="118510"/>
    <lineage>
        <taxon>Eukaryota</taxon>
        <taxon>Viridiplantae</taxon>
        <taxon>Streptophyta</taxon>
        <taxon>Embryophyta</taxon>
        <taxon>Tracheophyta</taxon>
        <taxon>Spermatophyta</taxon>
        <taxon>Magnoliopsida</taxon>
        <taxon>eudicotyledons</taxon>
        <taxon>Gunneridae</taxon>
        <taxon>Pentapetalae</taxon>
        <taxon>asterids</taxon>
        <taxon>campanulids</taxon>
        <taxon>Asterales</taxon>
        <taxon>Asteraceae</taxon>
        <taxon>Asteroideae</taxon>
        <taxon>Anthemideae</taxon>
        <taxon>Anthemidinae</taxon>
        <taxon>Tanacetum</taxon>
    </lineage>
</organism>
<keyword evidence="1" id="KW-0808">Transferase</keyword>
<name>A0A6L2N496_TANCI</name>
<evidence type="ECO:0000256" key="4">
    <source>
        <dbReference type="ARBA" id="ARBA00022759"/>
    </source>
</evidence>
<dbReference type="GO" id="GO:0004519">
    <property type="term" value="F:endonuclease activity"/>
    <property type="evidence" value="ECO:0007669"/>
    <property type="project" value="UniProtKB-KW"/>
</dbReference>
<dbReference type="GO" id="GO:0003964">
    <property type="term" value="F:RNA-directed DNA polymerase activity"/>
    <property type="evidence" value="ECO:0007669"/>
    <property type="project" value="UniProtKB-KW"/>
</dbReference>
<dbReference type="PANTHER" id="PTHR34072">
    <property type="entry name" value="ENZYMATIC POLYPROTEIN-RELATED"/>
    <property type="match status" value="1"/>
</dbReference>
<comment type="caution">
    <text evidence="8">The sequence shown here is derived from an EMBL/GenBank/DDBJ whole genome shotgun (WGS) entry which is preliminary data.</text>
</comment>
<dbReference type="InterPro" id="IPR043502">
    <property type="entry name" value="DNA/RNA_pol_sf"/>
</dbReference>
<evidence type="ECO:0000259" key="7">
    <source>
        <dbReference type="Pfam" id="PF17917"/>
    </source>
</evidence>
<evidence type="ECO:0000256" key="1">
    <source>
        <dbReference type="ARBA" id="ARBA00022679"/>
    </source>
</evidence>
<evidence type="ECO:0000256" key="6">
    <source>
        <dbReference type="ARBA" id="ARBA00022918"/>
    </source>
</evidence>
<dbReference type="EMBL" id="BKCJ010008188">
    <property type="protein sequence ID" value="GEU81000.1"/>
    <property type="molecule type" value="Genomic_DNA"/>
</dbReference>
<dbReference type="InterPro" id="IPR041373">
    <property type="entry name" value="RT_RNaseH"/>
</dbReference>
<evidence type="ECO:0000256" key="5">
    <source>
        <dbReference type="ARBA" id="ARBA00022801"/>
    </source>
</evidence>
<accession>A0A6L2N496</accession>
<dbReference type="AlphaFoldDB" id="A0A6L2N496"/>
<evidence type="ECO:0000256" key="3">
    <source>
        <dbReference type="ARBA" id="ARBA00022722"/>
    </source>
</evidence>
<feature type="domain" description="Reverse transcriptase RNase H-like" evidence="7">
    <location>
        <begin position="128"/>
        <end position="223"/>
    </location>
</feature>
<dbReference type="InterPro" id="IPR043128">
    <property type="entry name" value="Rev_trsase/Diguanyl_cyclase"/>
</dbReference>
<keyword evidence="3" id="KW-0540">Nuclease</keyword>
<proteinExistence type="predicted"/>
<keyword evidence="6 8" id="KW-0695">RNA-directed DNA polymerase</keyword>
<keyword evidence="4" id="KW-0255">Endonuclease</keyword>
<protein>
    <submittedName>
        <fullName evidence="8">Reverse transcriptase domain-containing protein</fullName>
    </submittedName>
</protein>
<evidence type="ECO:0000313" key="8">
    <source>
        <dbReference type="EMBL" id="GEU81000.1"/>
    </source>
</evidence>
<dbReference type="Gene3D" id="3.30.70.270">
    <property type="match status" value="2"/>
</dbReference>
<keyword evidence="5" id="KW-0378">Hydrolase</keyword>
<dbReference type="CDD" id="cd09274">
    <property type="entry name" value="RNase_HI_RT_Ty3"/>
    <property type="match status" value="1"/>
</dbReference>
<dbReference type="Pfam" id="PF17917">
    <property type="entry name" value="RT_RNaseH"/>
    <property type="match status" value="1"/>
</dbReference>